<accession>A0A388TJQ4</accession>
<comment type="caution">
    <text evidence="1">The sequence shown here is derived from an EMBL/GenBank/DDBJ whole genome shotgun (WGS) entry which is preliminary data.</text>
</comment>
<organism evidence="1 2">
    <name type="scientific">Candidatus Termititenax dinenymphae</name>
    <dbReference type="NCBI Taxonomy" id="2218523"/>
    <lineage>
        <taxon>Bacteria</taxon>
        <taxon>Bacillati</taxon>
        <taxon>Candidatus Margulisiibacteriota</taxon>
        <taxon>Candidatus Termititenacia</taxon>
        <taxon>Candidatus Termititenacales</taxon>
        <taxon>Candidatus Termititenacaceae</taxon>
        <taxon>Candidatus Termititenax</taxon>
    </lineage>
</organism>
<reference evidence="1 2" key="1">
    <citation type="journal article" date="2019" name="ISME J.">
        <title>Genome analyses of uncultured TG2/ZB3 bacteria in 'Margulisbacteria' specifically attached to ectosymbiotic spirochetes of protists in the termite gut.</title>
        <authorList>
            <person name="Utami Y.D."/>
            <person name="Kuwahara H."/>
            <person name="Igai K."/>
            <person name="Murakami T."/>
            <person name="Sugaya K."/>
            <person name="Morikawa T."/>
            <person name="Nagura Y."/>
            <person name="Yuki M."/>
            <person name="Deevong P."/>
            <person name="Inoue T."/>
            <person name="Kihara K."/>
            <person name="Lo N."/>
            <person name="Yamada A."/>
            <person name="Ohkuma M."/>
            <person name="Hongoh Y."/>
        </authorList>
    </citation>
    <scope>NUCLEOTIDE SEQUENCE [LARGE SCALE GENOMIC DNA]</scope>
    <source>
        <strain evidence="1">RsDinE6-01</strain>
    </source>
</reference>
<proteinExistence type="predicted"/>
<name>A0A388TJQ4_9BACT</name>
<dbReference type="AlphaFoldDB" id="A0A388TJQ4"/>
<evidence type="ECO:0000313" key="2">
    <source>
        <dbReference type="Proteomes" id="UP000282196"/>
    </source>
</evidence>
<gene>
    <name evidence="1" type="ORF">RDn1_192</name>
</gene>
<protein>
    <submittedName>
        <fullName evidence="1">Uncharacterized protein</fullName>
    </submittedName>
</protein>
<dbReference type="Proteomes" id="UP000282196">
    <property type="component" value="Unassembled WGS sequence"/>
</dbReference>
<keyword evidence="2" id="KW-1185">Reference proteome</keyword>
<evidence type="ECO:0000313" key="1">
    <source>
        <dbReference type="EMBL" id="GBR77533.1"/>
    </source>
</evidence>
<sequence length="255" mass="29050">MASIEESLIAKINLNELQPEEKPAALVDYFNNILTGKVKTGPVELKALLNLMIENKSVDNKNVILTYVNTHQISMDHFFSDNMQRFDRFEFKSYFLRIKGIEPGREFSVPINARRNFENVKPLDTKMYKDMLEGDQSTLSLKKAKLQTVDADTLEAMRTQEIKKITETVNGLHQTVAAKIQSGATSQEQVLEKLQFVEELFIPALQLRYNEPSLQKLAEVLLNGAEQNTVSEIFASLKMPHKQRELFCAALAKKL</sequence>
<dbReference type="EMBL" id="BGZP01000003">
    <property type="protein sequence ID" value="GBR77533.1"/>
    <property type="molecule type" value="Genomic_DNA"/>
</dbReference>